<evidence type="ECO:0000313" key="3">
    <source>
        <dbReference type="RefSeq" id="XP_039119454.1"/>
    </source>
</evidence>
<gene>
    <name evidence="3" type="primary">LOC120255447</name>
</gene>
<dbReference type="Proteomes" id="UP001515500">
    <property type="component" value="Chromosome 1"/>
</dbReference>
<dbReference type="RefSeq" id="XP_039119454.1">
    <property type="nucleotide sequence ID" value="XM_039263520.1"/>
</dbReference>
<evidence type="ECO:0000313" key="2">
    <source>
        <dbReference type="Proteomes" id="UP001515500"/>
    </source>
</evidence>
<dbReference type="InterPro" id="IPR003676">
    <property type="entry name" value="SAUR_fam"/>
</dbReference>
<dbReference type="GO" id="GO:0009733">
    <property type="term" value="P:response to auxin"/>
    <property type="evidence" value="ECO:0007669"/>
    <property type="project" value="InterPro"/>
</dbReference>
<keyword evidence="2" id="KW-1185">Reference proteome</keyword>
<dbReference type="PANTHER" id="PTHR31175:SF120">
    <property type="entry name" value="OS09G0547100 PROTEIN"/>
    <property type="match status" value="1"/>
</dbReference>
<evidence type="ECO:0000256" key="1">
    <source>
        <dbReference type="ARBA" id="ARBA00006974"/>
    </source>
</evidence>
<sequence>MARKLLKVPSLKRMISSPRADKLTDFNECSTSSVAEKGHFFVYTSEGKRFMVPLAYVTNNFFKELWNISEEEFGLPGDGHIILPCDEASMEYVLSMLRRGVSEEVERALLSCIFISCQYTCSAFAVETTQQLAVCYC</sequence>
<proteinExistence type="inferred from homology"/>
<name>A0AB40AXE3_DIOCR</name>
<comment type="similarity">
    <text evidence="1">Belongs to the ARG7 family.</text>
</comment>
<protein>
    <submittedName>
        <fullName evidence="3">Auxin-responsive protein SAUR36-like</fullName>
    </submittedName>
</protein>
<dbReference type="Pfam" id="PF02519">
    <property type="entry name" value="Auxin_inducible"/>
    <property type="match status" value="1"/>
</dbReference>
<reference evidence="3" key="2">
    <citation type="submission" date="2025-08" db="UniProtKB">
        <authorList>
            <consortium name="RefSeq"/>
        </authorList>
    </citation>
    <scope>IDENTIFICATION</scope>
</reference>
<organism evidence="2 3">
    <name type="scientific">Dioscorea cayennensis subsp. rotundata</name>
    <name type="common">White Guinea yam</name>
    <name type="synonym">Dioscorea rotundata</name>
    <dbReference type="NCBI Taxonomy" id="55577"/>
    <lineage>
        <taxon>Eukaryota</taxon>
        <taxon>Viridiplantae</taxon>
        <taxon>Streptophyta</taxon>
        <taxon>Embryophyta</taxon>
        <taxon>Tracheophyta</taxon>
        <taxon>Spermatophyta</taxon>
        <taxon>Magnoliopsida</taxon>
        <taxon>Liliopsida</taxon>
        <taxon>Dioscoreales</taxon>
        <taxon>Dioscoreaceae</taxon>
        <taxon>Dioscorea</taxon>
    </lineage>
</organism>
<dbReference type="PANTHER" id="PTHR31175">
    <property type="entry name" value="AUXIN-RESPONSIVE FAMILY PROTEIN"/>
    <property type="match status" value="1"/>
</dbReference>
<dbReference type="GeneID" id="120255447"/>
<dbReference type="AlphaFoldDB" id="A0AB40AXE3"/>
<reference evidence="2" key="1">
    <citation type="submission" date="2025-05" db="UniProtKB">
        <authorList>
            <consortium name="RefSeq"/>
        </authorList>
    </citation>
    <scope>NUCLEOTIDE SEQUENCE [LARGE SCALE GENOMIC DNA]</scope>
</reference>
<accession>A0AB40AXE3</accession>